<dbReference type="OrthoDB" id="3250815at2"/>
<evidence type="ECO:0000313" key="1">
    <source>
        <dbReference type="EMBL" id="RNL82633.1"/>
    </source>
</evidence>
<dbReference type="EMBL" id="RJMB01000021">
    <property type="protein sequence ID" value="RNL82633.1"/>
    <property type="molecule type" value="Genomic_DNA"/>
</dbReference>
<dbReference type="Gene3D" id="2.130.10.10">
    <property type="entry name" value="YVTN repeat-like/Quinoprotein amine dehydrogenase"/>
    <property type="match status" value="2"/>
</dbReference>
<dbReference type="PROSITE" id="PS51257">
    <property type="entry name" value="PROKAR_LIPOPROTEIN"/>
    <property type="match status" value="1"/>
</dbReference>
<name>A0A3N0E4A6_9ACTN</name>
<protein>
    <recommendedName>
        <fullName evidence="3">Secreted protein</fullName>
    </recommendedName>
</protein>
<sequence>MAERNTPRFFGGHATVPVLLAVGLTLSACGSEGGASAGQEPAEEVTDALVATYDGGLLVIDGQTLEVAEDIPLDGFNRLHPAGDGGHVLVSTSSGFRVLDAAGAELSDDEFEAPEPGHVVHHAGKTVLFSDGTGEITVFDPDELGDGLPDAETHRTEHAHHGVAVELENGELVATLGDEDERTGIEVRDADGEEIARSEECPGVHGEAPAEDETVAVGCENGMLLYRDGEITKVDSPDDYGRIGNQAGDEESPHVLGDYKTDPDAELERPEEVSVIDTGSGDLELVDLGTSYSFRSLGRGPDGEGLVLGTDGELHMIDMESAQVTDSFPVVDEWEEPIEWQDARPTLFVRGGTAYVTDPGKTMLYAVDIASGRVRSESELPEAPNEFTGIEAG</sequence>
<dbReference type="RefSeq" id="WP_123202628.1">
    <property type="nucleotide sequence ID" value="NZ_RJMB01000021.1"/>
</dbReference>
<keyword evidence="2" id="KW-1185">Reference proteome</keyword>
<dbReference type="Proteomes" id="UP000269198">
    <property type="component" value="Unassembled WGS sequence"/>
</dbReference>
<evidence type="ECO:0000313" key="2">
    <source>
        <dbReference type="Proteomes" id="UP000269198"/>
    </source>
</evidence>
<dbReference type="InterPro" id="IPR015943">
    <property type="entry name" value="WD40/YVTN_repeat-like_dom_sf"/>
</dbReference>
<proteinExistence type="predicted"/>
<dbReference type="SUPFAM" id="SSF50969">
    <property type="entry name" value="YVTN repeat-like/Quinoprotein amine dehydrogenase"/>
    <property type="match status" value="1"/>
</dbReference>
<gene>
    <name evidence="1" type="ORF">EFW17_18225</name>
</gene>
<dbReference type="InterPro" id="IPR047697">
    <property type="entry name" value="AztD-like"/>
</dbReference>
<dbReference type="AlphaFoldDB" id="A0A3N0E4A6"/>
<evidence type="ECO:0008006" key="3">
    <source>
        <dbReference type="Google" id="ProtNLM"/>
    </source>
</evidence>
<organism evidence="1 2">
    <name type="scientific">Halostreptopolyspora alba</name>
    <dbReference type="NCBI Taxonomy" id="2487137"/>
    <lineage>
        <taxon>Bacteria</taxon>
        <taxon>Bacillati</taxon>
        <taxon>Actinomycetota</taxon>
        <taxon>Actinomycetes</taxon>
        <taxon>Streptosporangiales</taxon>
        <taxon>Nocardiopsidaceae</taxon>
        <taxon>Halostreptopolyspora</taxon>
    </lineage>
</organism>
<accession>A0A3N0E4A6</accession>
<reference evidence="1 2" key="1">
    <citation type="submission" date="2018-11" db="EMBL/GenBank/DDBJ databases">
        <title>The genome draft of YIM 96095.</title>
        <authorList>
            <person name="Tang S.-K."/>
            <person name="Chunyu W.-X."/>
            <person name="Feng Y.-Z."/>
        </authorList>
    </citation>
    <scope>NUCLEOTIDE SEQUENCE [LARGE SCALE GENOMIC DNA]</scope>
    <source>
        <strain evidence="1 2">YIM 96095</strain>
    </source>
</reference>
<dbReference type="NCBIfam" id="NF038015">
    <property type="entry name" value="AztD"/>
    <property type="match status" value="1"/>
</dbReference>
<comment type="caution">
    <text evidence="1">The sequence shown here is derived from an EMBL/GenBank/DDBJ whole genome shotgun (WGS) entry which is preliminary data.</text>
</comment>
<dbReference type="InterPro" id="IPR011044">
    <property type="entry name" value="Quino_amine_DH_bsu"/>
</dbReference>